<evidence type="ECO:0000313" key="1">
    <source>
        <dbReference type="EMBL" id="GLY69660.1"/>
    </source>
</evidence>
<gene>
    <name evidence="1" type="ORF">Atai01_62790</name>
</gene>
<dbReference type="EMBL" id="BSTI01000017">
    <property type="protein sequence ID" value="GLY69660.1"/>
    <property type="molecule type" value="Genomic_DNA"/>
</dbReference>
<proteinExistence type="predicted"/>
<accession>A0A9W6R7F4</accession>
<reference evidence="1" key="1">
    <citation type="submission" date="2023-03" db="EMBL/GenBank/DDBJ databases">
        <title>Amycolatopsis taiwanensis NBRC 103393.</title>
        <authorList>
            <person name="Ichikawa N."/>
            <person name="Sato H."/>
            <person name="Tonouchi N."/>
        </authorList>
    </citation>
    <scope>NUCLEOTIDE SEQUENCE</scope>
    <source>
        <strain evidence="1">NBRC 103393</strain>
    </source>
</reference>
<keyword evidence="2" id="KW-1185">Reference proteome</keyword>
<organism evidence="1 2">
    <name type="scientific">Amycolatopsis taiwanensis</name>
    <dbReference type="NCBI Taxonomy" id="342230"/>
    <lineage>
        <taxon>Bacteria</taxon>
        <taxon>Bacillati</taxon>
        <taxon>Actinomycetota</taxon>
        <taxon>Actinomycetes</taxon>
        <taxon>Pseudonocardiales</taxon>
        <taxon>Pseudonocardiaceae</taxon>
        <taxon>Amycolatopsis</taxon>
    </lineage>
</organism>
<sequence>MGFATKPALATTMTTRALDAGVQAPWVSGDEVYGAGPRYARN</sequence>
<evidence type="ECO:0000313" key="2">
    <source>
        <dbReference type="Proteomes" id="UP001165136"/>
    </source>
</evidence>
<evidence type="ECO:0008006" key="3">
    <source>
        <dbReference type="Google" id="ProtNLM"/>
    </source>
</evidence>
<protein>
    <recommendedName>
        <fullName evidence="3">Transposase IS701-like DDE domain-containing protein</fullName>
    </recommendedName>
</protein>
<comment type="caution">
    <text evidence="1">The sequence shown here is derived from an EMBL/GenBank/DDBJ whole genome shotgun (WGS) entry which is preliminary data.</text>
</comment>
<dbReference type="AlphaFoldDB" id="A0A9W6R7F4"/>
<name>A0A9W6R7F4_9PSEU</name>
<dbReference type="Proteomes" id="UP001165136">
    <property type="component" value="Unassembled WGS sequence"/>
</dbReference>